<dbReference type="EMBL" id="KK198756">
    <property type="protein sequence ID" value="KCW75755.1"/>
    <property type="molecule type" value="Genomic_DNA"/>
</dbReference>
<evidence type="ECO:0000313" key="2">
    <source>
        <dbReference type="EMBL" id="KCW75755.1"/>
    </source>
</evidence>
<evidence type="ECO:0000256" key="1">
    <source>
        <dbReference type="SAM" id="MobiDB-lite"/>
    </source>
</evidence>
<organism evidence="2">
    <name type="scientific">Eucalyptus grandis</name>
    <name type="common">Flooded gum</name>
    <dbReference type="NCBI Taxonomy" id="71139"/>
    <lineage>
        <taxon>Eukaryota</taxon>
        <taxon>Viridiplantae</taxon>
        <taxon>Streptophyta</taxon>
        <taxon>Embryophyta</taxon>
        <taxon>Tracheophyta</taxon>
        <taxon>Spermatophyta</taxon>
        <taxon>Magnoliopsida</taxon>
        <taxon>eudicotyledons</taxon>
        <taxon>Gunneridae</taxon>
        <taxon>Pentapetalae</taxon>
        <taxon>rosids</taxon>
        <taxon>malvids</taxon>
        <taxon>Myrtales</taxon>
        <taxon>Myrtaceae</taxon>
        <taxon>Myrtoideae</taxon>
        <taxon>Eucalypteae</taxon>
        <taxon>Eucalyptus</taxon>
    </lineage>
</organism>
<dbReference type="STRING" id="71139.A0A059CCT4"/>
<name>A0A059CCT4_EUCGR</name>
<gene>
    <name evidence="2" type="ORF">EUGRSUZ_D00136</name>
</gene>
<reference evidence="2" key="1">
    <citation type="submission" date="2013-07" db="EMBL/GenBank/DDBJ databases">
        <title>The genome of Eucalyptus grandis.</title>
        <authorList>
            <person name="Schmutz J."/>
            <person name="Hayes R."/>
            <person name="Myburg A."/>
            <person name="Tuskan G."/>
            <person name="Grattapaglia D."/>
            <person name="Rokhsar D.S."/>
        </authorList>
    </citation>
    <scope>NUCLEOTIDE SEQUENCE</scope>
    <source>
        <tissue evidence="2">Leaf extractions</tissue>
    </source>
</reference>
<sequence length="133" mass="14870">MCRRPPPIWPDHDLSRLPVRRPRNRRPTKVRIMLPISVRCDACGNSIDKGSEFSSRKEEVAVAGAGEVGVFGDPEFRFYFGYTGCSAELAINNDQRNSYCIVESGGTRFEDPDVPEVTDESEKMHCQASGSEE</sequence>
<proteinExistence type="predicted"/>
<dbReference type="Pfam" id="PF04502">
    <property type="entry name" value="Saf4_Yju2"/>
    <property type="match status" value="1"/>
</dbReference>
<dbReference type="InParanoid" id="A0A059CCT4"/>
<dbReference type="Gramene" id="KCW75755">
    <property type="protein sequence ID" value="KCW75755"/>
    <property type="gene ID" value="EUGRSUZ_D00136"/>
</dbReference>
<dbReference type="InterPro" id="IPR007590">
    <property type="entry name" value="Saf4/Yju2"/>
</dbReference>
<dbReference type="GO" id="GO:0000398">
    <property type="term" value="P:mRNA splicing, via spliceosome"/>
    <property type="evidence" value="ECO:0007669"/>
    <property type="project" value="InterPro"/>
</dbReference>
<dbReference type="PANTHER" id="PTHR12111">
    <property type="entry name" value="SPLICING FACTOR YJU2"/>
    <property type="match status" value="1"/>
</dbReference>
<dbReference type="AlphaFoldDB" id="A0A059CCT4"/>
<accession>A0A059CCT4</accession>
<protein>
    <submittedName>
        <fullName evidence="2">Uncharacterized protein</fullName>
    </submittedName>
</protein>
<feature type="region of interest" description="Disordered" evidence="1">
    <location>
        <begin position="110"/>
        <end position="133"/>
    </location>
</feature>